<dbReference type="STRING" id="1449350.OCH239_12825"/>
<evidence type="ECO:0000313" key="2">
    <source>
        <dbReference type="Proteomes" id="UP000022447"/>
    </source>
</evidence>
<dbReference type="SUPFAM" id="SSF53098">
    <property type="entry name" value="Ribonuclease H-like"/>
    <property type="match status" value="1"/>
</dbReference>
<dbReference type="GO" id="GO:0003676">
    <property type="term" value="F:nucleic acid binding"/>
    <property type="evidence" value="ECO:0007669"/>
    <property type="project" value="InterPro"/>
</dbReference>
<reference evidence="1 2" key="1">
    <citation type="submission" date="2014-01" db="EMBL/GenBank/DDBJ databases">
        <title>Roseivivax halodurans JCM 10272 Genome Sequencing.</title>
        <authorList>
            <person name="Lai Q."/>
            <person name="Li G."/>
            <person name="Shao Z."/>
        </authorList>
    </citation>
    <scope>NUCLEOTIDE SEQUENCE [LARGE SCALE GENOMIC DNA]</scope>
    <source>
        <strain evidence="1 2">JCM 10272</strain>
    </source>
</reference>
<organism evidence="1 2">
    <name type="scientific">Roseivivax halodurans JCM 10272</name>
    <dbReference type="NCBI Taxonomy" id="1449350"/>
    <lineage>
        <taxon>Bacteria</taxon>
        <taxon>Pseudomonadati</taxon>
        <taxon>Pseudomonadota</taxon>
        <taxon>Alphaproteobacteria</taxon>
        <taxon>Rhodobacterales</taxon>
        <taxon>Roseobacteraceae</taxon>
        <taxon>Roseivivax</taxon>
    </lineage>
</organism>
<dbReference type="InterPro" id="IPR036397">
    <property type="entry name" value="RNaseH_sf"/>
</dbReference>
<dbReference type="PATRIC" id="fig|1449350.3.peg.3623"/>
<accession>X7EBE7</accession>
<dbReference type="EMBL" id="JALZ01000033">
    <property type="protein sequence ID" value="ETX13200.1"/>
    <property type="molecule type" value="Genomic_DNA"/>
</dbReference>
<comment type="caution">
    <text evidence="1">The sequence shown here is derived from an EMBL/GenBank/DDBJ whole genome shotgun (WGS) entry which is preliminary data.</text>
</comment>
<protein>
    <recommendedName>
        <fullName evidence="3">Integrase catalytic domain-containing protein</fullName>
    </recommendedName>
</protein>
<dbReference type="Gene3D" id="3.30.420.10">
    <property type="entry name" value="Ribonuclease H-like superfamily/Ribonuclease H"/>
    <property type="match status" value="1"/>
</dbReference>
<name>X7EBE7_9RHOB</name>
<gene>
    <name evidence="1" type="ORF">OCH239_12825</name>
</gene>
<sequence>MMLGAVERRFGTDRAPHPVEHLSDNGSCYTAKDTRDVALALGPAPCFTPVRSPESNGMRFTGSLGPVALTRSPFVKTLKRDYARVTPLPDARTVLGLVDGTHVCF</sequence>
<evidence type="ECO:0000313" key="1">
    <source>
        <dbReference type="EMBL" id="ETX13200.1"/>
    </source>
</evidence>
<keyword evidence="2" id="KW-1185">Reference proteome</keyword>
<dbReference type="InterPro" id="IPR012337">
    <property type="entry name" value="RNaseH-like_sf"/>
</dbReference>
<evidence type="ECO:0008006" key="3">
    <source>
        <dbReference type="Google" id="ProtNLM"/>
    </source>
</evidence>
<dbReference type="eggNOG" id="COG2801">
    <property type="taxonomic scope" value="Bacteria"/>
</dbReference>
<dbReference type="AlphaFoldDB" id="X7EBE7"/>
<dbReference type="Proteomes" id="UP000022447">
    <property type="component" value="Unassembled WGS sequence"/>
</dbReference>
<proteinExistence type="predicted"/>